<dbReference type="STRING" id="1871336.BBG48_06500"/>
<dbReference type="EMBL" id="MBEW02000007">
    <property type="protein sequence ID" value="RDY21435.1"/>
    <property type="molecule type" value="Genomic_DNA"/>
</dbReference>
<organism evidence="2 3">
    <name type="scientific">Criibacterium bergeronii</name>
    <dbReference type="NCBI Taxonomy" id="1871336"/>
    <lineage>
        <taxon>Bacteria</taxon>
        <taxon>Bacillati</taxon>
        <taxon>Bacillota</taxon>
        <taxon>Clostridia</taxon>
        <taxon>Peptostreptococcales</taxon>
        <taxon>Filifactoraceae</taxon>
        <taxon>Criibacterium</taxon>
    </lineage>
</organism>
<evidence type="ECO:0008006" key="4">
    <source>
        <dbReference type="Google" id="ProtNLM"/>
    </source>
</evidence>
<keyword evidence="3" id="KW-1185">Reference proteome</keyword>
<dbReference type="Proteomes" id="UP000093352">
    <property type="component" value="Unassembled WGS sequence"/>
</dbReference>
<gene>
    <name evidence="2" type="ORF">BBG48_004765</name>
</gene>
<reference evidence="2 3" key="1">
    <citation type="journal article" date="2016" name="Genome Announc.">
        <title>Draft Genome Sequence of Criibacterium bergeronii gen. nov., sp. nov., Strain CCRI-22567T, Isolated from a Vaginal Sample from a Woman with Bacterial Vaginosis.</title>
        <authorList>
            <person name="Maheux A.F."/>
            <person name="Berube E."/>
            <person name="Boudreau D.K."/>
            <person name="Raymond F."/>
            <person name="Corbeil J."/>
            <person name="Roy P.H."/>
            <person name="Boissinot M."/>
            <person name="Omar R.F."/>
        </authorList>
    </citation>
    <scope>NUCLEOTIDE SEQUENCE [LARGE SCALE GENOMIC DNA]</scope>
    <source>
        <strain evidence="2 3">CCRI-22567</strain>
    </source>
</reference>
<evidence type="ECO:0000256" key="1">
    <source>
        <dbReference type="SAM" id="MobiDB-lite"/>
    </source>
</evidence>
<feature type="compositionally biased region" description="Basic and acidic residues" evidence="1">
    <location>
        <begin position="57"/>
        <end position="76"/>
    </location>
</feature>
<proteinExistence type="predicted"/>
<protein>
    <recommendedName>
        <fullName evidence="4">Scaffolding protein</fullName>
    </recommendedName>
</protein>
<evidence type="ECO:0000313" key="2">
    <source>
        <dbReference type="EMBL" id="RDY21435.1"/>
    </source>
</evidence>
<evidence type="ECO:0000313" key="3">
    <source>
        <dbReference type="Proteomes" id="UP000093352"/>
    </source>
</evidence>
<name>A0A1C0AG49_9FIRM</name>
<accession>A0A1C0AG49</accession>
<dbReference type="RefSeq" id="WP_068913610.1">
    <property type="nucleotide sequence ID" value="NZ_MBEW02000007.1"/>
</dbReference>
<comment type="caution">
    <text evidence="2">The sequence shown here is derived from an EMBL/GenBank/DDBJ whole genome shotgun (WGS) entry which is preliminary data.</text>
</comment>
<dbReference type="AlphaFoldDB" id="A0A1C0AG49"/>
<sequence>MNFKDLLGDAYKEGMTLEEIEAALSEITPPGDSLAEIERLKAALSKSNSEAAGYKKQLREKLTEDEQKAQKDAEEKAELEEKYKKLLHETEVSKTKAKLLALGYEEKLAEETAEAMANGELEKVFSNQQKHQQNLEKKIRAEVLKDTPPPVGGKGDDTMTLEKLQKMSPEERYEFSIKNPQEYKTLYTGGNE</sequence>
<feature type="region of interest" description="Disordered" evidence="1">
    <location>
        <begin position="45"/>
        <end position="76"/>
    </location>
</feature>